<gene>
    <name evidence="4" type="ORF">MWN33_13620</name>
</gene>
<proteinExistence type="predicted"/>
<dbReference type="PROSITE" id="PS50110">
    <property type="entry name" value="RESPONSE_REGULATORY"/>
    <property type="match status" value="1"/>
</dbReference>
<dbReference type="SMART" id="SM00448">
    <property type="entry name" value="REC"/>
    <property type="match status" value="1"/>
</dbReference>
<dbReference type="PANTHER" id="PTHR44591">
    <property type="entry name" value="STRESS RESPONSE REGULATOR PROTEIN 1"/>
    <property type="match status" value="1"/>
</dbReference>
<dbReference type="Pfam" id="PF00072">
    <property type="entry name" value="Response_reg"/>
    <property type="match status" value="1"/>
</dbReference>
<name>A0ABT0DP66_9HYPH</name>
<comment type="caution">
    <text evidence="4">The sequence shown here is derived from an EMBL/GenBank/DDBJ whole genome shotgun (WGS) entry which is preliminary data.</text>
</comment>
<dbReference type="InterPro" id="IPR011006">
    <property type="entry name" value="CheY-like_superfamily"/>
</dbReference>
<feature type="modified residue" description="4-aspartylphosphate" evidence="2">
    <location>
        <position position="63"/>
    </location>
</feature>
<dbReference type="Gene3D" id="3.40.50.2300">
    <property type="match status" value="1"/>
</dbReference>
<dbReference type="PANTHER" id="PTHR44591:SF24">
    <property type="entry name" value="PROTEIN-GLUTAMATE METHYLESTERASE_PROTEIN-GLUTAMINE GLUTAMINASE 1"/>
    <property type="match status" value="1"/>
</dbReference>
<evidence type="ECO:0000313" key="4">
    <source>
        <dbReference type="EMBL" id="MCK0209070.1"/>
    </source>
</evidence>
<feature type="domain" description="Response regulatory" evidence="3">
    <location>
        <begin position="11"/>
        <end position="123"/>
    </location>
</feature>
<accession>A0ABT0DP66</accession>
<reference evidence="5" key="1">
    <citation type="submission" date="2023-07" db="EMBL/GenBank/DDBJ databases">
        <title>Ancylobacter moscoviensis sp. nov., facultatively methylotrophic bacteria from activated sludge and the reclassification of Starkeya novella (Starkey 1934) Kelly et al. 2000 as Ancylobacter novellus comb. nov., Starkeya koreensis Im et al. 2006 as Ancylobacter koreensis comb.nov., Angulomicrobium tetraedrale Vasil'eva et al. 1986 as Ancylobacter tetraedralis comb. nov., Angulomicrobium amanitiforme Fritz et al. 2004 as Ancylobacter amanitiformis comb. nov. and Methylorhabdus multivorans Doronina et al. 1996 as Ancylobacter multivorans comb. nov. and emended description of the genus Ancylobacter.</title>
        <authorList>
            <person name="Doronina N."/>
            <person name="Chemodurova A."/>
            <person name="Grouzdev D."/>
            <person name="Koziaeva V."/>
            <person name="Shi W."/>
            <person name="Wu L."/>
            <person name="Kaparullina E."/>
        </authorList>
    </citation>
    <scope>NUCLEOTIDE SEQUENCE [LARGE SCALE GENOMIC DNA]</scope>
    <source>
        <strain evidence="5">Jip08</strain>
    </source>
</reference>
<keyword evidence="1 2" id="KW-0597">Phosphoprotein</keyword>
<keyword evidence="5" id="KW-1185">Reference proteome</keyword>
<dbReference type="SUPFAM" id="SSF52172">
    <property type="entry name" value="CheY-like"/>
    <property type="match status" value="1"/>
</dbReference>
<evidence type="ECO:0000256" key="2">
    <source>
        <dbReference type="PROSITE-ProRule" id="PRU00169"/>
    </source>
</evidence>
<dbReference type="EMBL" id="JALKCG010000005">
    <property type="protein sequence ID" value="MCK0209070.1"/>
    <property type="molecule type" value="Genomic_DNA"/>
</dbReference>
<dbReference type="InterPro" id="IPR050595">
    <property type="entry name" value="Bact_response_regulator"/>
</dbReference>
<evidence type="ECO:0000313" key="5">
    <source>
        <dbReference type="Proteomes" id="UP001202867"/>
    </source>
</evidence>
<dbReference type="InterPro" id="IPR001789">
    <property type="entry name" value="Sig_transdc_resp-reg_receiver"/>
</dbReference>
<dbReference type="Proteomes" id="UP001202867">
    <property type="component" value="Unassembled WGS sequence"/>
</dbReference>
<organism evidence="4 5">
    <name type="scientific">Ancylobacter koreensis</name>
    <dbReference type="NCBI Taxonomy" id="266121"/>
    <lineage>
        <taxon>Bacteria</taxon>
        <taxon>Pseudomonadati</taxon>
        <taxon>Pseudomonadota</taxon>
        <taxon>Alphaproteobacteria</taxon>
        <taxon>Hyphomicrobiales</taxon>
        <taxon>Xanthobacteraceae</taxon>
        <taxon>Ancylobacter</taxon>
    </lineage>
</organism>
<sequence length="128" mass="13902">MGEAHELSGRRVFVVEDETLVAAMIEAMVEELGAVVIGSETRIADALSFIDSRHGDIDIALLDLNLGEGRSYDIAQAVSRHDIPIVFSTGYTDGAIDEPWRNRPLLSKPFRLADLEGALARALAARVL</sequence>
<dbReference type="RefSeq" id="WP_247201581.1">
    <property type="nucleotide sequence ID" value="NZ_JALKCG010000005.1"/>
</dbReference>
<evidence type="ECO:0000259" key="3">
    <source>
        <dbReference type="PROSITE" id="PS50110"/>
    </source>
</evidence>
<protein>
    <submittedName>
        <fullName evidence="4">Response regulator</fullName>
    </submittedName>
</protein>
<evidence type="ECO:0000256" key="1">
    <source>
        <dbReference type="ARBA" id="ARBA00022553"/>
    </source>
</evidence>